<dbReference type="InterPro" id="IPR051223">
    <property type="entry name" value="Polycystin"/>
</dbReference>
<feature type="domain" description="Polycystin" evidence="8">
    <location>
        <begin position="699"/>
        <end position="882"/>
    </location>
</feature>
<proteinExistence type="inferred from homology"/>
<evidence type="ECO:0000259" key="8">
    <source>
        <dbReference type="Pfam" id="PF20519"/>
    </source>
</evidence>
<dbReference type="Proteomes" id="UP000663852">
    <property type="component" value="Unassembled WGS sequence"/>
</dbReference>
<evidence type="ECO:0000256" key="3">
    <source>
        <dbReference type="ARBA" id="ARBA00022692"/>
    </source>
</evidence>
<accession>A0A814TVZ2</accession>
<evidence type="ECO:0000256" key="1">
    <source>
        <dbReference type="ARBA" id="ARBA00004141"/>
    </source>
</evidence>
<dbReference type="InterPro" id="IPR013122">
    <property type="entry name" value="PKD1_2_channel"/>
</dbReference>
<feature type="transmembrane region" description="Helical" evidence="6">
    <location>
        <begin position="1031"/>
        <end position="1052"/>
    </location>
</feature>
<dbReference type="GO" id="GO:0016020">
    <property type="term" value="C:membrane"/>
    <property type="evidence" value="ECO:0007669"/>
    <property type="project" value="UniProtKB-SubCell"/>
</dbReference>
<evidence type="ECO:0000313" key="10">
    <source>
        <dbReference type="Proteomes" id="UP000663852"/>
    </source>
</evidence>
<dbReference type="InterPro" id="IPR046791">
    <property type="entry name" value="Polycystin_dom"/>
</dbReference>
<dbReference type="Gene3D" id="1.10.287.70">
    <property type="match status" value="1"/>
</dbReference>
<keyword evidence="3 6" id="KW-0812">Transmembrane</keyword>
<comment type="caution">
    <text evidence="9">The sequence shown here is derived from an EMBL/GenBank/DDBJ whole genome shotgun (WGS) entry which is preliminary data.</text>
</comment>
<evidence type="ECO:0000256" key="6">
    <source>
        <dbReference type="SAM" id="Phobius"/>
    </source>
</evidence>
<dbReference type="OrthoDB" id="9990402at2759"/>
<sequence length="1345" mass="156731">MTSQLFSQGLHLIEKSDFSLLRLYIEQEVSNASLQQLVEKIQNSSDSETCFFPFDIPIRLDRCYQISDCFTEFILHQQRRATIFAQQIIYKNVRSLCCHPNQIAIRFIYDKLPPRPEFRVSSNTSQADLLSRPHPIRLSGTVIASSAVLPYIRGLKYVCHSTLCPFNDRKRQRFVLFDVEHPHSCKVGETILCEGCDLFLNEDINKRWISEKILIAVKIKEPKTPILASGYSLEMDSVLSHTYTITVRDEYVARIRLGGKYNFICYAINDSHSNRVMFETLHCELIQPCRLSLPESIRQLHYTFAHRHSFSFLNLLSTLFCPHIQLVKYCTHVKMGLILSLVSSSLHILLVGNESRAADVLCQTALKYAEHGIIHRQQYPLTLASISKTKHRSFIVSGEFVLYFVDYLSGIPLAAGSIAIASDGITYLGSIDSLSRAQLKQLHFAFETKTLSIEVNKSEESLKIVYSMPFNSNIWAYHDSRLWLQADRVTEPTNDLSPAITDAFSLVLPLDEIEYEYEETVENYLDSILTMDNQQESVDQQTSQWIDDIRSFLTYARTMEMPLSYEAEQLLKKYFCACRRTKRTLFSYTELPATTTDVLTQVCEAIAKCNAHIEATDTDMILAIYLFEISTMTRLGCENLVKDHYRSPPVLTDPMLIDAIEQRMILFSQELMIFCDEYTSSTNICSCIRRLLINKLQLYNVKTVDELWHYLLRLNDEIYNTILIVKDTQESSSSQILLSNENFIFGTPRLRQLRVNNSYCQLIRDLSKQAVHCHAPYHKSKEYRADFKAINGLKYLYTSSNIISAFQLRNKYGPYDAGGFIYQFQQTKVMNFINMHILKKGGWLNVDTRAVLLEFIYFNPNTELFTSINILFEFLTTGLIETKDFFYTIPISSYFIGRKSWLGVFQILFLLYYFLFTFYYVGSIARYRLWFVVSSYWNVYDLALLILSTILIAFDIRYLLNIASVLTCLSKPKDDVYKELVPFFEIQRNRLDLQAYLTALILVRLLRFLPHFSHLIANLLNVFYKSIRNSIGFLLLFFIIFMSFVVFATFYYGDELYEFHTFTLAAYTLVRCTLGQFEYDRAYRVSPTWTPIFYMLYVCVVFFVLINLFIAVINETYVLGKQEQKQIEDDIQEEYTGRKKGQRLNTFRRSKRPVLQFEVIQIINHLLKLFFNKSIDLNDAQANDDVDDDDNDDNESMSLEEKQTIITEKLRKNLLKEGYGQDVIEEFFQRVLGENDEEDGDDNDDFSILKMEENQAIKVFYDEFKIFNDQYEKLAQDWRKTATTARELILADSIDVEQAILMRNHLNNLDQRFENLKTIIPNVLKSIVDFYVNRLSTNQINKKEN</sequence>
<name>A0A814TVZ2_ADIRI</name>
<evidence type="ECO:0000313" key="9">
    <source>
        <dbReference type="EMBL" id="CAF1166569.1"/>
    </source>
</evidence>
<comment type="subcellular location">
    <subcellularLocation>
        <location evidence="1">Membrane</location>
        <topology evidence="1">Multi-pass membrane protein</topology>
    </subcellularLocation>
</comment>
<comment type="similarity">
    <text evidence="2">Belongs to the polycystin family.</text>
</comment>
<dbReference type="Pfam" id="PF08016">
    <property type="entry name" value="PKD_channel"/>
    <property type="match status" value="1"/>
</dbReference>
<dbReference type="EMBL" id="CAJNOJ010000128">
    <property type="protein sequence ID" value="CAF1166569.1"/>
    <property type="molecule type" value="Genomic_DNA"/>
</dbReference>
<keyword evidence="5 6" id="KW-0472">Membrane</keyword>
<dbReference type="PANTHER" id="PTHR10877:SF183">
    <property type="entry name" value="AT14535P-RELATED"/>
    <property type="match status" value="1"/>
</dbReference>
<organism evidence="9 10">
    <name type="scientific">Adineta ricciae</name>
    <name type="common">Rotifer</name>
    <dbReference type="NCBI Taxonomy" id="249248"/>
    <lineage>
        <taxon>Eukaryota</taxon>
        <taxon>Metazoa</taxon>
        <taxon>Spiralia</taxon>
        <taxon>Gnathifera</taxon>
        <taxon>Rotifera</taxon>
        <taxon>Eurotatoria</taxon>
        <taxon>Bdelloidea</taxon>
        <taxon>Adinetida</taxon>
        <taxon>Adinetidae</taxon>
        <taxon>Adineta</taxon>
    </lineage>
</organism>
<dbReference type="Gene3D" id="3.40.50.300">
    <property type="entry name" value="P-loop containing nucleotide triphosphate hydrolases"/>
    <property type="match status" value="1"/>
</dbReference>
<feature type="transmembrane region" description="Helical" evidence="6">
    <location>
        <begin position="901"/>
        <end position="921"/>
    </location>
</feature>
<keyword evidence="4 6" id="KW-1133">Transmembrane helix</keyword>
<reference evidence="9" key="1">
    <citation type="submission" date="2021-02" db="EMBL/GenBank/DDBJ databases">
        <authorList>
            <person name="Nowell W R."/>
        </authorList>
    </citation>
    <scope>NUCLEOTIDE SEQUENCE</scope>
</reference>
<feature type="transmembrane region" description="Helical" evidence="6">
    <location>
        <begin position="1092"/>
        <end position="1113"/>
    </location>
</feature>
<evidence type="ECO:0000256" key="5">
    <source>
        <dbReference type="ARBA" id="ARBA00023136"/>
    </source>
</evidence>
<feature type="domain" description="Polycystin cation channel PKD1/PKD2" evidence="7">
    <location>
        <begin position="902"/>
        <end position="1118"/>
    </location>
</feature>
<evidence type="ECO:0000259" key="7">
    <source>
        <dbReference type="Pfam" id="PF08016"/>
    </source>
</evidence>
<gene>
    <name evidence="9" type="ORF">EDS130_LOCUS23450</name>
</gene>
<dbReference type="InterPro" id="IPR027417">
    <property type="entry name" value="P-loop_NTPase"/>
</dbReference>
<evidence type="ECO:0000256" key="2">
    <source>
        <dbReference type="ARBA" id="ARBA00007200"/>
    </source>
</evidence>
<dbReference type="PANTHER" id="PTHR10877">
    <property type="entry name" value="POLYCYSTIN FAMILY MEMBER"/>
    <property type="match status" value="1"/>
</dbReference>
<evidence type="ECO:0000256" key="4">
    <source>
        <dbReference type="ARBA" id="ARBA00022989"/>
    </source>
</evidence>
<dbReference type="Pfam" id="PF20519">
    <property type="entry name" value="Polycystin_dom"/>
    <property type="match status" value="1"/>
</dbReference>
<protein>
    <submittedName>
        <fullName evidence="9">Uncharacterized protein</fullName>
    </submittedName>
</protein>